<comment type="caution">
    <text evidence="2">The sequence shown here is derived from an EMBL/GenBank/DDBJ whole genome shotgun (WGS) entry which is preliminary data.</text>
</comment>
<evidence type="ECO:0000256" key="1">
    <source>
        <dbReference type="SAM" id="Phobius"/>
    </source>
</evidence>
<protein>
    <submittedName>
        <fullName evidence="2">Uncharacterized protein</fullName>
    </submittedName>
</protein>
<feature type="transmembrane region" description="Helical" evidence="1">
    <location>
        <begin position="54"/>
        <end position="76"/>
    </location>
</feature>
<dbReference type="EMBL" id="WJXA01000013">
    <property type="protein sequence ID" value="KAF7119749.1"/>
    <property type="molecule type" value="Genomic_DNA"/>
</dbReference>
<dbReference type="Proteomes" id="UP000626092">
    <property type="component" value="Unassembled WGS sequence"/>
</dbReference>
<gene>
    <name evidence="2" type="ORF">RHSIM_Rhsim13G0145300</name>
</gene>
<dbReference type="AlphaFoldDB" id="A0A834FXD3"/>
<accession>A0A834FXD3</accession>
<reference evidence="2" key="1">
    <citation type="submission" date="2019-11" db="EMBL/GenBank/DDBJ databases">
        <authorList>
            <person name="Liu Y."/>
            <person name="Hou J."/>
            <person name="Li T.-Q."/>
            <person name="Guan C.-H."/>
            <person name="Wu X."/>
            <person name="Wu H.-Z."/>
            <person name="Ling F."/>
            <person name="Zhang R."/>
            <person name="Shi X.-G."/>
            <person name="Ren J.-P."/>
            <person name="Chen E.-F."/>
            <person name="Sun J.-M."/>
        </authorList>
    </citation>
    <scope>NUCLEOTIDE SEQUENCE</scope>
    <source>
        <strain evidence="2">Adult_tree_wgs_1</strain>
        <tissue evidence="2">Leaves</tissue>
    </source>
</reference>
<keyword evidence="1" id="KW-0812">Transmembrane</keyword>
<keyword evidence="3" id="KW-1185">Reference proteome</keyword>
<keyword evidence="1" id="KW-0472">Membrane</keyword>
<organism evidence="2 3">
    <name type="scientific">Rhododendron simsii</name>
    <name type="common">Sims's rhododendron</name>
    <dbReference type="NCBI Taxonomy" id="118357"/>
    <lineage>
        <taxon>Eukaryota</taxon>
        <taxon>Viridiplantae</taxon>
        <taxon>Streptophyta</taxon>
        <taxon>Embryophyta</taxon>
        <taxon>Tracheophyta</taxon>
        <taxon>Spermatophyta</taxon>
        <taxon>Magnoliopsida</taxon>
        <taxon>eudicotyledons</taxon>
        <taxon>Gunneridae</taxon>
        <taxon>Pentapetalae</taxon>
        <taxon>asterids</taxon>
        <taxon>Ericales</taxon>
        <taxon>Ericaceae</taxon>
        <taxon>Ericoideae</taxon>
        <taxon>Rhodoreae</taxon>
        <taxon>Rhododendron</taxon>
    </lineage>
</organism>
<evidence type="ECO:0000313" key="2">
    <source>
        <dbReference type="EMBL" id="KAF7119749.1"/>
    </source>
</evidence>
<proteinExistence type="predicted"/>
<sequence>METKKHRSLILGNCSLYSVDFASLDNAMELDHPLMSRDYYMAYLEPIEPEGFKISIIIILFKWCCGVLVGSSLHWVMRQRPQSDTANLIASFDLRDETID</sequence>
<keyword evidence="1" id="KW-1133">Transmembrane helix</keyword>
<name>A0A834FXD3_RHOSS</name>
<evidence type="ECO:0000313" key="3">
    <source>
        <dbReference type="Proteomes" id="UP000626092"/>
    </source>
</evidence>